<dbReference type="Proteomes" id="UP001596022">
    <property type="component" value="Unassembled WGS sequence"/>
</dbReference>
<protein>
    <submittedName>
        <fullName evidence="1">Uncharacterized protein</fullName>
    </submittedName>
</protein>
<keyword evidence="2" id="KW-1185">Reference proteome</keyword>
<evidence type="ECO:0000313" key="1">
    <source>
        <dbReference type="EMBL" id="MFC4617619.1"/>
    </source>
</evidence>
<organism evidence="1 2">
    <name type="scientific">Camelliibacillus cellulosilyticus</name>
    <dbReference type="NCBI Taxonomy" id="2174486"/>
    <lineage>
        <taxon>Bacteria</taxon>
        <taxon>Bacillati</taxon>
        <taxon>Bacillota</taxon>
        <taxon>Bacilli</taxon>
        <taxon>Bacillales</taxon>
        <taxon>Sporolactobacillaceae</taxon>
        <taxon>Camelliibacillus</taxon>
    </lineage>
</organism>
<accession>A0ABV9GJ98</accession>
<reference evidence="2" key="1">
    <citation type="journal article" date="2019" name="Int. J. Syst. Evol. Microbiol.">
        <title>The Global Catalogue of Microorganisms (GCM) 10K type strain sequencing project: providing services to taxonomists for standard genome sequencing and annotation.</title>
        <authorList>
            <consortium name="The Broad Institute Genomics Platform"/>
            <consortium name="The Broad Institute Genome Sequencing Center for Infectious Disease"/>
            <person name="Wu L."/>
            <person name="Ma J."/>
        </authorList>
    </citation>
    <scope>NUCLEOTIDE SEQUENCE [LARGE SCALE GENOMIC DNA]</scope>
    <source>
        <strain evidence="2">CGMCC 1.16306</strain>
    </source>
</reference>
<sequence>MNYRADNNHTVEEIYRKTGLTFDFSERAIKEMGEFVERIIIELNR</sequence>
<gene>
    <name evidence="1" type="ORF">ACFO4N_02620</name>
</gene>
<name>A0ABV9GJ98_9BACL</name>
<proteinExistence type="predicted"/>
<dbReference type="EMBL" id="JBHSFW010000001">
    <property type="protein sequence ID" value="MFC4617619.1"/>
    <property type="molecule type" value="Genomic_DNA"/>
</dbReference>
<comment type="caution">
    <text evidence="1">The sequence shown here is derived from an EMBL/GenBank/DDBJ whole genome shotgun (WGS) entry which is preliminary data.</text>
</comment>
<dbReference type="RefSeq" id="WP_376844652.1">
    <property type="nucleotide sequence ID" value="NZ_JBHSFW010000001.1"/>
</dbReference>
<evidence type="ECO:0000313" key="2">
    <source>
        <dbReference type="Proteomes" id="UP001596022"/>
    </source>
</evidence>